<feature type="chain" id="PRO_5046768430" evidence="1">
    <location>
        <begin position="20"/>
        <end position="195"/>
    </location>
</feature>
<comment type="caution">
    <text evidence="3">The sequence shown here is derived from an EMBL/GenBank/DDBJ whole genome shotgun (WGS) entry which is preliminary data.</text>
</comment>
<dbReference type="SUPFAM" id="SSF54427">
    <property type="entry name" value="NTF2-like"/>
    <property type="match status" value="1"/>
</dbReference>
<proteinExistence type="predicted"/>
<feature type="signal peptide" evidence="1">
    <location>
        <begin position="1"/>
        <end position="19"/>
    </location>
</feature>
<sequence>MIKRLTSLMLLVATTTVFAQSNDSVTIDLASLKKENWTEQEANNAALITDFVQHLMNDHDFDYVMKHYNDSAYVQHNRNLPDKVTGLVGFLTEFVEEYPDYSYDVKHIYVDGDYVIFHSHATLNKEDRGNDEKGMNIIDTWRIEDGRIVEHWDSIQALRLFDESLLPNQWWRYCQRERCVLIADHYQTSTRLLTT</sequence>
<protein>
    <submittedName>
        <fullName evidence="3">Possible membrane protein</fullName>
    </submittedName>
</protein>
<dbReference type="Gene3D" id="3.10.450.50">
    <property type="match status" value="1"/>
</dbReference>
<dbReference type="Proteomes" id="UP000029223">
    <property type="component" value="Unassembled WGS sequence"/>
</dbReference>
<evidence type="ECO:0000259" key="2">
    <source>
        <dbReference type="Pfam" id="PF12680"/>
    </source>
</evidence>
<keyword evidence="4" id="KW-1185">Reference proteome</keyword>
<dbReference type="EMBL" id="BBMS01000036">
    <property type="protein sequence ID" value="GAL27973.1"/>
    <property type="molecule type" value="Genomic_DNA"/>
</dbReference>
<name>A0ABQ0JGS6_9VIBR</name>
<dbReference type="PANTHER" id="PTHR38436">
    <property type="entry name" value="POLYKETIDE CYCLASE SNOAL-LIKE DOMAIN"/>
    <property type="match status" value="1"/>
</dbReference>
<dbReference type="Pfam" id="PF12680">
    <property type="entry name" value="SnoaL_2"/>
    <property type="match status" value="1"/>
</dbReference>
<dbReference type="PANTHER" id="PTHR38436:SF1">
    <property type="entry name" value="ESTER CYCLASE"/>
    <property type="match status" value="1"/>
</dbReference>
<dbReference type="InterPro" id="IPR037401">
    <property type="entry name" value="SnoaL-like"/>
</dbReference>
<evidence type="ECO:0000313" key="4">
    <source>
        <dbReference type="Proteomes" id="UP000029223"/>
    </source>
</evidence>
<dbReference type="InterPro" id="IPR032710">
    <property type="entry name" value="NTF2-like_dom_sf"/>
</dbReference>
<evidence type="ECO:0000313" key="3">
    <source>
        <dbReference type="EMBL" id="GAL27973.1"/>
    </source>
</evidence>
<evidence type="ECO:0000256" key="1">
    <source>
        <dbReference type="SAM" id="SignalP"/>
    </source>
</evidence>
<organism evidence="3 4">
    <name type="scientific">Vibrio variabilis</name>
    <dbReference type="NCBI Taxonomy" id="990271"/>
    <lineage>
        <taxon>Bacteria</taxon>
        <taxon>Pseudomonadati</taxon>
        <taxon>Pseudomonadota</taxon>
        <taxon>Gammaproteobacteria</taxon>
        <taxon>Vibrionales</taxon>
        <taxon>Vibrionaceae</taxon>
        <taxon>Vibrio</taxon>
    </lineage>
</organism>
<gene>
    <name evidence="3" type="ORF">JCM19239_3430</name>
</gene>
<reference evidence="4" key="1">
    <citation type="submission" date="2014-09" db="EMBL/GenBank/DDBJ databases">
        <title>Vibrio variabilis JCM 19239. (C206) whole genome shotgun sequence.</title>
        <authorList>
            <person name="Sawabe T."/>
            <person name="Meirelles P."/>
            <person name="Nakanishi M."/>
            <person name="Sayaka M."/>
            <person name="Hattori M."/>
            <person name="Ohkuma M."/>
        </authorList>
    </citation>
    <scope>NUCLEOTIDE SEQUENCE [LARGE SCALE GENOMIC DNA]</scope>
    <source>
        <strain evidence="4">JCM 19239</strain>
    </source>
</reference>
<dbReference type="InterPro" id="IPR009959">
    <property type="entry name" value="Cyclase_SnoaL-like"/>
</dbReference>
<feature type="domain" description="SnoaL-like" evidence="2">
    <location>
        <begin position="49"/>
        <end position="151"/>
    </location>
</feature>
<keyword evidence="1" id="KW-0732">Signal</keyword>
<accession>A0ABQ0JGS6</accession>